<dbReference type="EMBL" id="JANIIK010000040">
    <property type="protein sequence ID" value="KAJ3608080.1"/>
    <property type="molecule type" value="Genomic_DNA"/>
</dbReference>
<keyword evidence="2 4" id="KW-0863">Zinc-finger</keyword>
<comment type="caution">
    <text evidence="7">The sequence shown here is derived from an EMBL/GenBank/DDBJ whole genome shotgun (WGS) entry which is preliminary data.</text>
</comment>
<dbReference type="InterPro" id="IPR001841">
    <property type="entry name" value="Znf_RING"/>
</dbReference>
<keyword evidence="3" id="KW-0862">Zinc</keyword>
<dbReference type="Pfam" id="PF25600">
    <property type="entry name" value="TRIM_CC"/>
    <property type="match status" value="1"/>
</dbReference>
<gene>
    <name evidence="7" type="ORF">NHX12_025130</name>
</gene>
<dbReference type="InterPro" id="IPR027370">
    <property type="entry name" value="Znf-RING_euk"/>
</dbReference>
<dbReference type="PANTHER" id="PTHR25465">
    <property type="entry name" value="B-BOX DOMAIN CONTAINING"/>
    <property type="match status" value="1"/>
</dbReference>
<evidence type="ECO:0000256" key="1">
    <source>
        <dbReference type="ARBA" id="ARBA00022723"/>
    </source>
</evidence>
<keyword evidence="8" id="KW-1185">Reference proteome</keyword>
<dbReference type="PROSITE" id="PS50089">
    <property type="entry name" value="ZF_RING_2"/>
    <property type="match status" value="1"/>
</dbReference>
<feature type="coiled-coil region" evidence="5">
    <location>
        <begin position="208"/>
        <end position="235"/>
    </location>
</feature>
<evidence type="ECO:0000256" key="2">
    <source>
        <dbReference type="ARBA" id="ARBA00022771"/>
    </source>
</evidence>
<dbReference type="InterPro" id="IPR058030">
    <property type="entry name" value="TRIM8/14/16/25/29/45/65_CC"/>
</dbReference>
<proteinExistence type="predicted"/>
<evidence type="ECO:0000256" key="5">
    <source>
        <dbReference type="SAM" id="Coils"/>
    </source>
</evidence>
<name>A0A9Q0IRY8_9TELE</name>
<evidence type="ECO:0000256" key="4">
    <source>
        <dbReference type="PROSITE-ProRule" id="PRU00175"/>
    </source>
</evidence>
<dbReference type="Pfam" id="PF13445">
    <property type="entry name" value="zf-RING_UBOX"/>
    <property type="match status" value="1"/>
</dbReference>
<evidence type="ECO:0000259" key="6">
    <source>
        <dbReference type="PROSITE" id="PS50089"/>
    </source>
</evidence>
<organism evidence="7 8">
    <name type="scientific">Muraenolepis orangiensis</name>
    <name type="common">Patagonian moray cod</name>
    <dbReference type="NCBI Taxonomy" id="630683"/>
    <lineage>
        <taxon>Eukaryota</taxon>
        <taxon>Metazoa</taxon>
        <taxon>Chordata</taxon>
        <taxon>Craniata</taxon>
        <taxon>Vertebrata</taxon>
        <taxon>Euteleostomi</taxon>
        <taxon>Actinopterygii</taxon>
        <taxon>Neopterygii</taxon>
        <taxon>Teleostei</taxon>
        <taxon>Neoteleostei</taxon>
        <taxon>Acanthomorphata</taxon>
        <taxon>Zeiogadaria</taxon>
        <taxon>Gadariae</taxon>
        <taxon>Gadiformes</taxon>
        <taxon>Muraenolepidoidei</taxon>
        <taxon>Muraenolepididae</taxon>
        <taxon>Muraenolepis</taxon>
    </lineage>
</organism>
<evidence type="ECO:0000313" key="8">
    <source>
        <dbReference type="Proteomes" id="UP001148018"/>
    </source>
</evidence>
<dbReference type="InterPro" id="IPR051051">
    <property type="entry name" value="E3_ubiq-ligase_TRIM/RNF"/>
</dbReference>
<dbReference type="InterPro" id="IPR017907">
    <property type="entry name" value="Znf_RING_CS"/>
</dbReference>
<evidence type="ECO:0000256" key="3">
    <source>
        <dbReference type="ARBA" id="ARBA00022833"/>
    </source>
</evidence>
<feature type="domain" description="RING-type" evidence="6">
    <location>
        <begin position="11"/>
        <end position="53"/>
    </location>
</feature>
<evidence type="ECO:0000313" key="7">
    <source>
        <dbReference type="EMBL" id="KAJ3608080.1"/>
    </source>
</evidence>
<dbReference type="Proteomes" id="UP001148018">
    <property type="component" value="Unassembled WGS sequence"/>
</dbReference>
<feature type="coiled-coil region" evidence="5">
    <location>
        <begin position="126"/>
        <end position="171"/>
    </location>
</feature>
<keyword evidence="5" id="KW-0175">Coiled coil</keyword>
<dbReference type="OrthoDB" id="5951542at2759"/>
<dbReference type="PROSITE" id="PS00518">
    <property type="entry name" value="ZF_RING_1"/>
    <property type="match status" value="1"/>
</dbReference>
<dbReference type="Gene3D" id="3.30.40.10">
    <property type="entry name" value="Zinc/RING finger domain, C3HC4 (zinc finger)"/>
    <property type="match status" value="1"/>
</dbReference>
<dbReference type="SUPFAM" id="SSF57850">
    <property type="entry name" value="RING/U-box"/>
    <property type="match status" value="1"/>
</dbReference>
<accession>A0A9Q0IRY8</accession>
<protein>
    <recommendedName>
        <fullName evidence="6">RING-type domain-containing protein</fullName>
    </recommendedName>
</protein>
<dbReference type="SUPFAM" id="SSF57845">
    <property type="entry name" value="B-box zinc-binding domain"/>
    <property type="match status" value="1"/>
</dbReference>
<sequence>MDEGQNPHLTCAICLDIFHVPATTPCGHTFCDKCIGRHWDTQSQADLRCPICSEVFCPRPLLKRNVSLNILAEAARGGGAPRGDHSGGAAQGQCNLHKKPLVYYCKRDKQAVCCECGVSRCNTHEKVLLEKERETQELLLKRKSEEVEKLLEETDRSIGQLTENIDEAKVTLEQTSRWCDNKFSTLMEALTEKHEATNRFEPQNVGALAEAEARLTQLNERAQQLRESRQHIQELHTLPDVQLIQVRASTLRSSFAHVCSAQSL</sequence>
<dbReference type="PANTHER" id="PTHR25465:SF5">
    <property type="entry name" value="E3 UBIQUITIN_ISG15 LIGASE TRIM25-RELATED"/>
    <property type="match status" value="1"/>
</dbReference>
<dbReference type="AlphaFoldDB" id="A0A9Q0IRY8"/>
<dbReference type="GO" id="GO:0008270">
    <property type="term" value="F:zinc ion binding"/>
    <property type="evidence" value="ECO:0007669"/>
    <property type="project" value="UniProtKB-KW"/>
</dbReference>
<dbReference type="SMART" id="SM00184">
    <property type="entry name" value="RING"/>
    <property type="match status" value="1"/>
</dbReference>
<dbReference type="InterPro" id="IPR013083">
    <property type="entry name" value="Znf_RING/FYVE/PHD"/>
</dbReference>
<keyword evidence="1" id="KW-0479">Metal-binding</keyword>
<reference evidence="7" key="1">
    <citation type="submission" date="2022-07" db="EMBL/GenBank/DDBJ databases">
        <title>Chromosome-level genome of Muraenolepis orangiensis.</title>
        <authorList>
            <person name="Kim J."/>
        </authorList>
    </citation>
    <scope>NUCLEOTIDE SEQUENCE</scope>
    <source>
        <strain evidence="7">KU_S4_2022</strain>
        <tissue evidence="7">Muscle</tissue>
    </source>
</reference>
<dbReference type="Gene3D" id="3.30.160.60">
    <property type="entry name" value="Classic Zinc Finger"/>
    <property type="match status" value="1"/>
</dbReference>